<accession>A0ABV0K6T8</accession>
<dbReference type="PANTHER" id="PTHR38340:SF1">
    <property type="entry name" value="S-LAYER PROTEIN"/>
    <property type="match status" value="1"/>
</dbReference>
<proteinExistence type="predicted"/>
<dbReference type="Gene3D" id="2.150.10.10">
    <property type="entry name" value="Serralysin-like metalloprotease, C-terminal"/>
    <property type="match status" value="2"/>
</dbReference>
<dbReference type="RefSeq" id="WP_190704203.1">
    <property type="nucleotide sequence ID" value="NZ_JAMPKX010000007.1"/>
</dbReference>
<evidence type="ECO:0000256" key="1">
    <source>
        <dbReference type="ARBA" id="ARBA00004613"/>
    </source>
</evidence>
<dbReference type="SUPFAM" id="SSF51120">
    <property type="entry name" value="beta-Roll"/>
    <property type="match status" value="1"/>
</dbReference>
<evidence type="ECO:0000256" key="2">
    <source>
        <dbReference type="ARBA" id="ARBA00022525"/>
    </source>
</evidence>
<dbReference type="InterPro" id="IPR050557">
    <property type="entry name" value="RTX_toxin/Mannuronan_C5-epim"/>
</dbReference>
<keyword evidence="2" id="KW-0964">Secreted</keyword>
<dbReference type="EMBL" id="JAMPKX010000007">
    <property type="protein sequence ID" value="MEP0948490.1"/>
    <property type="molecule type" value="Genomic_DNA"/>
</dbReference>
<comment type="caution">
    <text evidence="3">The sequence shown here is derived from an EMBL/GenBank/DDBJ whole genome shotgun (WGS) entry which is preliminary data.</text>
</comment>
<dbReference type="InterPro" id="IPR001343">
    <property type="entry name" value="Hemolysn_Ca-bd"/>
</dbReference>
<organism evidence="3 4">
    <name type="scientific">Leptolyngbya subtilissima DQ-A4</name>
    <dbReference type="NCBI Taxonomy" id="2933933"/>
    <lineage>
        <taxon>Bacteria</taxon>
        <taxon>Bacillati</taxon>
        <taxon>Cyanobacteriota</taxon>
        <taxon>Cyanophyceae</taxon>
        <taxon>Leptolyngbyales</taxon>
        <taxon>Leptolyngbyaceae</taxon>
        <taxon>Leptolyngbya group</taxon>
        <taxon>Leptolyngbya</taxon>
    </lineage>
</organism>
<gene>
    <name evidence="3" type="ORF">NC992_16515</name>
</gene>
<evidence type="ECO:0000313" key="3">
    <source>
        <dbReference type="EMBL" id="MEP0948490.1"/>
    </source>
</evidence>
<dbReference type="Pfam" id="PF00353">
    <property type="entry name" value="HemolysinCabind"/>
    <property type="match status" value="2"/>
</dbReference>
<dbReference type="InterPro" id="IPR011049">
    <property type="entry name" value="Serralysin-like_metalloprot_C"/>
</dbReference>
<name>A0ABV0K6T8_9CYAN</name>
<sequence length="350" mass="35227">MSDFFVPPPKTVPAIEPVILEEPAAPNEVPSETAVPTEEVVTIPAEPSPVAGLDGAIAGAALATDAVPQAQVSADTTLATVDSFFFYGQTGNGTPALYEVGLSNGTWSPVTASPDLFPTTLNGLFTAEPLAPPVGTEQPATNQVFTLVQGSNGKNFLIGTTADDAVFGLNGDDLVLTGAGQNLAFGGLGNDTLVSGAGDDGLFGGAGNDTMEGSEGDDLLMGGPGNDVLDGGGGINVLVGGSGADTFRLNTPGAYNTDTSATTQPDTLVDFNAAQGDLLDFSLIAAQPLFAGGDLMSSLRFVQVGSDTHVQVSLSMGQATTEAILLGVEADTITPANLTFTPPIGLPILK</sequence>
<keyword evidence="4" id="KW-1185">Reference proteome</keyword>
<evidence type="ECO:0000313" key="4">
    <source>
        <dbReference type="Proteomes" id="UP001482513"/>
    </source>
</evidence>
<protein>
    <recommendedName>
        <fullName evidence="5">Calcium-binding protein</fullName>
    </recommendedName>
</protein>
<dbReference type="PANTHER" id="PTHR38340">
    <property type="entry name" value="S-LAYER PROTEIN"/>
    <property type="match status" value="1"/>
</dbReference>
<comment type="subcellular location">
    <subcellularLocation>
        <location evidence="1">Secreted</location>
    </subcellularLocation>
</comment>
<reference evidence="3 4" key="1">
    <citation type="submission" date="2022-04" db="EMBL/GenBank/DDBJ databases">
        <title>Positive selection, recombination, and allopatry shape intraspecific diversity of widespread and dominant cyanobacteria.</title>
        <authorList>
            <person name="Wei J."/>
            <person name="Shu W."/>
            <person name="Hu C."/>
        </authorList>
    </citation>
    <scope>NUCLEOTIDE SEQUENCE [LARGE SCALE GENOMIC DNA]</scope>
    <source>
        <strain evidence="3 4">DQ-A4</strain>
    </source>
</reference>
<dbReference type="Proteomes" id="UP001482513">
    <property type="component" value="Unassembled WGS sequence"/>
</dbReference>
<evidence type="ECO:0008006" key="5">
    <source>
        <dbReference type="Google" id="ProtNLM"/>
    </source>
</evidence>
<dbReference type="PRINTS" id="PR00313">
    <property type="entry name" value="CABNDNGRPT"/>
</dbReference>